<dbReference type="Gene3D" id="3.40.50.10540">
    <property type="entry name" value="Crotonobetainyl-coa:carnitine coa-transferase, domain 1"/>
    <property type="match status" value="2"/>
</dbReference>
<evidence type="ECO:0000313" key="3">
    <source>
        <dbReference type="Proteomes" id="UP000198960"/>
    </source>
</evidence>
<dbReference type="Proteomes" id="UP000198960">
    <property type="component" value="Unassembled WGS sequence"/>
</dbReference>
<keyword evidence="3" id="KW-1185">Reference proteome</keyword>
<dbReference type="PANTHER" id="PTHR48207:SF4">
    <property type="entry name" value="BLL6097 PROTEIN"/>
    <property type="match status" value="1"/>
</dbReference>
<dbReference type="RefSeq" id="WP_091940191.1">
    <property type="nucleotide sequence ID" value="NZ_FOEE01000002.1"/>
</dbReference>
<dbReference type="InterPro" id="IPR050483">
    <property type="entry name" value="CoA-transferase_III_domain"/>
</dbReference>
<organism evidence="2 3">
    <name type="scientific">Trujillonella endophytica</name>
    <dbReference type="NCBI Taxonomy" id="673521"/>
    <lineage>
        <taxon>Bacteria</taxon>
        <taxon>Bacillati</taxon>
        <taxon>Actinomycetota</taxon>
        <taxon>Actinomycetes</taxon>
        <taxon>Geodermatophilales</taxon>
        <taxon>Geodermatophilaceae</taxon>
        <taxon>Trujillonella</taxon>
    </lineage>
</organism>
<dbReference type="GO" id="GO:0008410">
    <property type="term" value="F:CoA-transferase activity"/>
    <property type="evidence" value="ECO:0007669"/>
    <property type="project" value="TreeGrafter"/>
</dbReference>
<dbReference type="PANTHER" id="PTHR48207">
    <property type="entry name" value="SUCCINATE--HYDROXYMETHYLGLUTARATE COA-TRANSFERASE"/>
    <property type="match status" value="1"/>
</dbReference>
<dbReference type="STRING" id="673521.SAMN05660991_00671"/>
<evidence type="ECO:0000313" key="2">
    <source>
        <dbReference type="EMBL" id="SEO55021.1"/>
    </source>
</evidence>
<dbReference type="Pfam" id="PF02515">
    <property type="entry name" value="CoA_transf_3"/>
    <property type="match status" value="2"/>
</dbReference>
<sequence length="785" mass="81663">MDRATSPGSPAGPLAGLRVLEWATGAAAGWCTRLLADLGADVVLAEPADGSPLRAEEPRRADGTSARFVHLSAGKRSVLVEDDSRLAELAAACDLLVSDADPEQVAGLVAGLPRVVVVGIRPFGATGPDADRPGPHLTVSAASGEMSTLPGGRSFELFPDRAPLQLGSDIGFADAGWNAAVAALAACYESLRWPDAQRVDVSVQESLLSLNRTRLNRYLNEGICVGRERNRYGIAGMLRCRDGWAQVVGIRDEHWDRLAGLPEGAEFAAAGHGTPAGRAADPEGLGRLLAGWCAARTRSEVVRVLAGVGVPAGAFAEPADLLTDGQLAHRDFLREVGDGFGGTLRIPGAPYRFSATPLPVRPAPELGSDTGFAARPPAPDPVAPGSRRRAGARLLDGVRVLDVTWAAAGPYATLLLAFLGAEVVKVESTRRPDPARGGFLARYEGLDRSPVFNELNLGKRSLQLDLTQPEAVALVRRLATEVDVVVDNFRPGVLDRLGLGPRTLLSADPGLVVASSSANGATGPQASGAGLASIFAATGGLSDQTGYPDGPPTEVGDPVDYRSGAALAVGILAGLLHRERTGEGQWIDLASREVVVASAPDALLAAAAGVPWRSRIGNGHRTWAPHGVHPCRDGGWLAVAVRDDDEWAALCGALDRPDWLDAFPGPAERRAAAHLLDEGVSAWTCGRSAAAAAHALRAAGVPAEPVRTFADLATDPHLLAREAFVDVEHPVLGAQRVLRPPWRFSAGGCGVPGPGPLLGADTAAVVAELGDDGSIEAGRRDEVFR</sequence>
<dbReference type="AlphaFoldDB" id="A0A1H8QLY7"/>
<accession>A0A1H8QLY7</accession>
<dbReference type="SUPFAM" id="SSF89796">
    <property type="entry name" value="CoA-transferase family III (CaiB/BaiF)"/>
    <property type="match status" value="2"/>
</dbReference>
<keyword evidence="1 2" id="KW-0808">Transferase</keyword>
<dbReference type="OrthoDB" id="9797653at2"/>
<dbReference type="InterPro" id="IPR044855">
    <property type="entry name" value="CoA-Trfase_III_dom3_sf"/>
</dbReference>
<reference evidence="3" key="1">
    <citation type="submission" date="2016-10" db="EMBL/GenBank/DDBJ databases">
        <authorList>
            <person name="Varghese N."/>
            <person name="Submissions S."/>
        </authorList>
    </citation>
    <scope>NUCLEOTIDE SEQUENCE [LARGE SCALE GENOMIC DNA]</scope>
    <source>
        <strain evidence="3">DSM 45413</strain>
    </source>
</reference>
<gene>
    <name evidence="2" type="ORF">SAMN05660991_00671</name>
</gene>
<dbReference type="Gene3D" id="3.30.1540.10">
    <property type="entry name" value="formyl-coa transferase, domain 3"/>
    <property type="match status" value="2"/>
</dbReference>
<proteinExistence type="predicted"/>
<protein>
    <submittedName>
        <fullName evidence="2">Crotonobetainyl-CoA:carnitine CoA-transferase CaiB</fullName>
    </submittedName>
</protein>
<name>A0A1H8QLY7_9ACTN</name>
<dbReference type="InterPro" id="IPR023606">
    <property type="entry name" value="CoA-Trfase_III_dom_1_sf"/>
</dbReference>
<evidence type="ECO:0000256" key="1">
    <source>
        <dbReference type="ARBA" id="ARBA00022679"/>
    </source>
</evidence>
<dbReference type="EMBL" id="FOEE01000002">
    <property type="protein sequence ID" value="SEO55021.1"/>
    <property type="molecule type" value="Genomic_DNA"/>
</dbReference>
<dbReference type="InterPro" id="IPR003673">
    <property type="entry name" value="CoA-Trfase_fam_III"/>
</dbReference>